<gene>
    <name evidence="1" type="ORF">O9G_004054</name>
</gene>
<dbReference type="EMBL" id="KE560649">
    <property type="protein sequence ID" value="EPZ36150.1"/>
    <property type="molecule type" value="Genomic_DNA"/>
</dbReference>
<protein>
    <submittedName>
        <fullName evidence="1">Uncharacterized protein</fullName>
    </submittedName>
</protein>
<accession>A0A075B4A2</accession>
<sequence>MPTPLFLKSKMSKQKKTLHFISESASLTSTVLAEKKTDPIFAASGEKSPALMETPVLLELNSKRTCQQRPLVHLLE</sequence>
<keyword evidence="2" id="KW-1185">Reference proteome</keyword>
<name>A0A075B4A2_ROZAC</name>
<dbReference type="AlphaFoldDB" id="A0A075B4A2"/>
<evidence type="ECO:0000313" key="2">
    <source>
        <dbReference type="Proteomes" id="UP000030755"/>
    </source>
</evidence>
<organism evidence="1 2">
    <name type="scientific">Rozella allomycis (strain CSF55)</name>
    <dbReference type="NCBI Taxonomy" id="988480"/>
    <lineage>
        <taxon>Eukaryota</taxon>
        <taxon>Fungi</taxon>
        <taxon>Fungi incertae sedis</taxon>
        <taxon>Cryptomycota</taxon>
        <taxon>Cryptomycota incertae sedis</taxon>
        <taxon>Rozella</taxon>
    </lineage>
</organism>
<evidence type="ECO:0000313" key="1">
    <source>
        <dbReference type="EMBL" id="EPZ36150.1"/>
    </source>
</evidence>
<dbReference type="Proteomes" id="UP000030755">
    <property type="component" value="Unassembled WGS sequence"/>
</dbReference>
<reference evidence="1 2" key="1">
    <citation type="journal article" date="2013" name="Curr. Biol.">
        <title>Shared signatures of parasitism and phylogenomics unite Cryptomycota and microsporidia.</title>
        <authorList>
            <person name="James T.Y."/>
            <person name="Pelin A."/>
            <person name="Bonen L."/>
            <person name="Ahrendt S."/>
            <person name="Sain D."/>
            <person name="Corradi N."/>
            <person name="Stajich J.E."/>
        </authorList>
    </citation>
    <scope>NUCLEOTIDE SEQUENCE [LARGE SCALE GENOMIC DNA]</scope>
    <source>
        <strain evidence="1 2">CSF55</strain>
    </source>
</reference>
<proteinExistence type="predicted"/>
<dbReference type="HOGENOM" id="CLU_2644844_0_0_1"/>